<sequence>MRRNAATTLAWVAGLAAIVAPVWVSIQLSKHQSLNEELSYALVYAQDVLQRSDRTADQIYDGIGRLVRARAADPCSDANLTLMRQIDLGSSNIQAIGHMVGERLVCSSLGRHGDGLALGPVELVSQTGSSVRNNVELPIAPGTQFIVIERQGYAAVIHKALPIDTSTAVKDVSLGTYTPDNRQFRTSRGTIKPAWLDRLQGSKQASFFDGEYVVAVVESQRYATGAVAAIPATYMEQRWRDVALVLVPIGLVAGITLAFAVLYLSRLQLSLPAMLRNALKRKEFFLAYQPVVDLQSREWIGAEALIRWRRPGGEMVRPDIFIPAAEDCGLIQRITERVFQMVAQDASALLHQHPRFHIGINLSAVDLQSPHTVAQLEQLVHALGVGAANIQVEATERGFLNADVARQIVHDIRARGFSVAIDDFGTGYSSLSYLETFDFDYLKIDKSFIDAVGTEAPTSQVVLHIMAMAQSLHLKMIAEGVETEAQAQFLREHGVQYAQGWLFGKPMSMAELSRQLAQARHADPA</sequence>
<dbReference type="InterPro" id="IPR035919">
    <property type="entry name" value="EAL_sf"/>
</dbReference>
<evidence type="ECO:0000256" key="3">
    <source>
        <dbReference type="ARBA" id="ARBA00022475"/>
    </source>
</evidence>
<evidence type="ECO:0000256" key="2">
    <source>
        <dbReference type="ARBA" id="ARBA00012282"/>
    </source>
</evidence>
<evidence type="ECO:0000256" key="7">
    <source>
        <dbReference type="ARBA" id="ARBA00022989"/>
    </source>
</evidence>
<keyword evidence="8 10" id="KW-0472">Membrane</keyword>
<evidence type="ECO:0000256" key="10">
    <source>
        <dbReference type="SAM" id="Phobius"/>
    </source>
</evidence>
<dbReference type="PANTHER" id="PTHR33121">
    <property type="entry name" value="CYCLIC DI-GMP PHOSPHODIESTERASE PDEF"/>
    <property type="match status" value="1"/>
</dbReference>
<dbReference type="Proteomes" id="UP001180487">
    <property type="component" value="Unassembled WGS sequence"/>
</dbReference>
<dbReference type="PROSITE" id="PS50883">
    <property type="entry name" value="EAL"/>
    <property type="match status" value="1"/>
</dbReference>
<organism evidence="12 13">
    <name type="scientific">Rhodoferax ferrireducens</name>
    <dbReference type="NCBI Taxonomy" id="192843"/>
    <lineage>
        <taxon>Bacteria</taxon>
        <taxon>Pseudomonadati</taxon>
        <taxon>Pseudomonadota</taxon>
        <taxon>Betaproteobacteria</taxon>
        <taxon>Burkholderiales</taxon>
        <taxon>Comamonadaceae</taxon>
        <taxon>Rhodoferax</taxon>
    </lineage>
</organism>
<dbReference type="SUPFAM" id="SSF141868">
    <property type="entry name" value="EAL domain-like"/>
    <property type="match status" value="1"/>
</dbReference>
<reference evidence="12 13" key="1">
    <citation type="submission" date="2023-07" db="EMBL/GenBank/DDBJ databases">
        <title>Sorghum-associated microbial communities from plants grown in Nebraska, USA.</title>
        <authorList>
            <person name="Schachtman D."/>
        </authorList>
    </citation>
    <scope>NUCLEOTIDE SEQUENCE [LARGE SCALE GENOMIC DNA]</scope>
    <source>
        <strain evidence="12 13">BE313</strain>
    </source>
</reference>
<evidence type="ECO:0000313" key="12">
    <source>
        <dbReference type="EMBL" id="MDR7377217.1"/>
    </source>
</evidence>
<keyword evidence="6" id="KW-0378">Hydrolase</keyword>
<dbReference type="RefSeq" id="WP_310372815.1">
    <property type="nucleotide sequence ID" value="NZ_JAVDXT010000002.1"/>
</dbReference>
<gene>
    <name evidence="12" type="ORF">J2X19_001896</name>
</gene>
<evidence type="ECO:0000313" key="13">
    <source>
        <dbReference type="Proteomes" id="UP001180487"/>
    </source>
</evidence>
<dbReference type="Pfam" id="PF12792">
    <property type="entry name" value="CSS-motif"/>
    <property type="match status" value="1"/>
</dbReference>
<dbReference type="CDD" id="cd01948">
    <property type="entry name" value="EAL"/>
    <property type="match status" value="1"/>
</dbReference>
<dbReference type="PANTHER" id="PTHR33121:SF79">
    <property type="entry name" value="CYCLIC DI-GMP PHOSPHODIESTERASE PDED-RELATED"/>
    <property type="match status" value="1"/>
</dbReference>
<evidence type="ECO:0000256" key="9">
    <source>
        <dbReference type="ARBA" id="ARBA00034290"/>
    </source>
</evidence>
<dbReference type="InterPro" id="IPR024744">
    <property type="entry name" value="CSS-motif_dom"/>
</dbReference>
<comment type="caution">
    <text evidence="12">The sequence shown here is derived from an EMBL/GenBank/DDBJ whole genome shotgun (WGS) entry which is preliminary data.</text>
</comment>
<protein>
    <recommendedName>
        <fullName evidence="2">cyclic-guanylate-specific phosphodiesterase</fullName>
        <ecNumber evidence="2">3.1.4.52</ecNumber>
    </recommendedName>
</protein>
<dbReference type="SMART" id="SM00052">
    <property type="entry name" value="EAL"/>
    <property type="match status" value="1"/>
</dbReference>
<keyword evidence="7 10" id="KW-1133">Transmembrane helix</keyword>
<keyword evidence="3" id="KW-1003">Cell membrane</keyword>
<keyword evidence="4" id="KW-0973">c-di-GMP</keyword>
<name>A0ABU2C7A0_9BURK</name>
<dbReference type="Gene3D" id="3.20.20.450">
    <property type="entry name" value="EAL domain"/>
    <property type="match status" value="1"/>
</dbReference>
<dbReference type="EC" id="3.1.4.52" evidence="2"/>
<comment type="catalytic activity">
    <reaction evidence="9">
        <text>3',3'-c-di-GMP + H2O = 5'-phosphoguanylyl(3'-&gt;5')guanosine + H(+)</text>
        <dbReference type="Rhea" id="RHEA:24902"/>
        <dbReference type="ChEBI" id="CHEBI:15377"/>
        <dbReference type="ChEBI" id="CHEBI:15378"/>
        <dbReference type="ChEBI" id="CHEBI:58754"/>
        <dbReference type="ChEBI" id="CHEBI:58805"/>
        <dbReference type="EC" id="3.1.4.52"/>
    </reaction>
</comment>
<dbReference type="InterPro" id="IPR001633">
    <property type="entry name" value="EAL_dom"/>
</dbReference>
<feature type="domain" description="EAL" evidence="11">
    <location>
        <begin position="268"/>
        <end position="520"/>
    </location>
</feature>
<evidence type="ECO:0000259" key="11">
    <source>
        <dbReference type="PROSITE" id="PS50883"/>
    </source>
</evidence>
<evidence type="ECO:0000256" key="8">
    <source>
        <dbReference type="ARBA" id="ARBA00023136"/>
    </source>
</evidence>
<evidence type="ECO:0000256" key="1">
    <source>
        <dbReference type="ARBA" id="ARBA00004651"/>
    </source>
</evidence>
<accession>A0ABU2C7A0</accession>
<evidence type="ECO:0000256" key="4">
    <source>
        <dbReference type="ARBA" id="ARBA00022636"/>
    </source>
</evidence>
<keyword evidence="5 10" id="KW-0812">Transmembrane</keyword>
<feature type="transmembrane region" description="Helical" evidence="10">
    <location>
        <begin position="242"/>
        <end position="264"/>
    </location>
</feature>
<proteinExistence type="predicted"/>
<dbReference type="Pfam" id="PF00563">
    <property type="entry name" value="EAL"/>
    <property type="match status" value="1"/>
</dbReference>
<dbReference type="EMBL" id="JAVDXT010000002">
    <property type="protein sequence ID" value="MDR7377217.1"/>
    <property type="molecule type" value="Genomic_DNA"/>
</dbReference>
<comment type="subcellular location">
    <subcellularLocation>
        <location evidence="1">Cell membrane</location>
        <topology evidence="1">Multi-pass membrane protein</topology>
    </subcellularLocation>
</comment>
<evidence type="ECO:0000256" key="6">
    <source>
        <dbReference type="ARBA" id="ARBA00022801"/>
    </source>
</evidence>
<dbReference type="InterPro" id="IPR050706">
    <property type="entry name" value="Cyclic-di-GMP_PDE-like"/>
</dbReference>
<evidence type="ECO:0000256" key="5">
    <source>
        <dbReference type="ARBA" id="ARBA00022692"/>
    </source>
</evidence>
<keyword evidence="13" id="KW-1185">Reference proteome</keyword>